<dbReference type="Gene3D" id="1.50.10.10">
    <property type="match status" value="1"/>
</dbReference>
<dbReference type="InterPro" id="IPR005195">
    <property type="entry name" value="Glyco_hydro_65_M"/>
</dbReference>
<dbReference type="Pfam" id="PF03636">
    <property type="entry name" value="Glyco_hydro_65N"/>
    <property type="match status" value="1"/>
</dbReference>
<dbReference type="InterPro" id="IPR005194">
    <property type="entry name" value="Glyco_hydro_65_C"/>
</dbReference>
<accession>A0A430B7C2</accession>
<dbReference type="GO" id="GO:0004553">
    <property type="term" value="F:hydrolase activity, hydrolyzing O-glycosyl compounds"/>
    <property type="evidence" value="ECO:0007669"/>
    <property type="project" value="TreeGrafter"/>
</dbReference>
<feature type="binding site" evidence="5">
    <location>
        <begin position="432"/>
        <end position="433"/>
    </location>
    <ligand>
        <name>substrate</name>
    </ligand>
</feature>
<proteinExistence type="inferred from homology"/>
<feature type="binding site" evidence="5">
    <location>
        <begin position="681"/>
        <end position="682"/>
    </location>
    <ligand>
        <name>substrate</name>
    </ligand>
</feature>
<keyword evidence="2" id="KW-0328">Glycosyltransferase</keyword>
<dbReference type="Pfam" id="PF03633">
    <property type="entry name" value="Glyco_hydro_65C"/>
    <property type="match status" value="1"/>
</dbReference>
<dbReference type="RefSeq" id="WP_185847428.1">
    <property type="nucleotide sequence ID" value="NZ_CP060720.1"/>
</dbReference>
<evidence type="ECO:0000256" key="3">
    <source>
        <dbReference type="ARBA" id="ARBA00022679"/>
    </source>
</evidence>
<feature type="domain" description="Glycoside hydrolase family 65 N-terminal" evidence="8">
    <location>
        <begin position="108"/>
        <end position="348"/>
    </location>
</feature>
<feature type="domain" description="Glycoside hydrolase family 65 central catalytic" evidence="6">
    <location>
        <begin position="395"/>
        <end position="781"/>
    </location>
</feature>
<evidence type="ECO:0000259" key="8">
    <source>
        <dbReference type="Pfam" id="PF03636"/>
    </source>
</evidence>
<dbReference type="Gene3D" id="2.60.420.10">
    <property type="entry name" value="Maltose phosphorylase, domain 3"/>
    <property type="match status" value="1"/>
</dbReference>
<keyword evidence="3" id="KW-0808">Transferase</keyword>
<dbReference type="InterPro" id="IPR008928">
    <property type="entry name" value="6-hairpin_glycosidase_sf"/>
</dbReference>
<dbReference type="InterPro" id="IPR005196">
    <property type="entry name" value="Glyco_hydro_65_N"/>
</dbReference>
<evidence type="ECO:0000256" key="1">
    <source>
        <dbReference type="ARBA" id="ARBA00006768"/>
    </source>
</evidence>
<name>A0A430B7C2_9ENTE</name>
<dbReference type="InterPro" id="IPR037018">
    <property type="entry name" value="GH65_N"/>
</dbReference>
<dbReference type="EMBL" id="NGKB01000003">
    <property type="protein sequence ID" value="RSU16220.1"/>
    <property type="molecule type" value="Genomic_DNA"/>
</dbReference>
<dbReference type="InterPro" id="IPR012341">
    <property type="entry name" value="6hp_glycosidase-like_sf"/>
</dbReference>
<dbReference type="InterPro" id="IPR011013">
    <property type="entry name" value="Gal_mutarotase_sf_dom"/>
</dbReference>
<keyword evidence="10" id="KW-1185">Reference proteome</keyword>
<evidence type="ECO:0000256" key="5">
    <source>
        <dbReference type="PIRSR" id="PIRSR036289-51"/>
    </source>
</evidence>
<organism evidence="9 10">
    <name type="scientific">Vagococcus carniphilus</name>
    <dbReference type="NCBI Taxonomy" id="218144"/>
    <lineage>
        <taxon>Bacteria</taxon>
        <taxon>Bacillati</taxon>
        <taxon>Bacillota</taxon>
        <taxon>Bacilli</taxon>
        <taxon>Lactobacillales</taxon>
        <taxon>Enterococcaceae</taxon>
        <taxon>Vagococcus</taxon>
    </lineage>
</organism>
<evidence type="ECO:0000256" key="4">
    <source>
        <dbReference type="PIRSR" id="PIRSR036289-50"/>
    </source>
</evidence>
<reference evidence="9 10" key="1">
    <citation type="submission" date="2017-05" db="EMBL/GenBank/DDBJ databases">
        <title>Vagococcus spp. assemblies.</title>
        <authorList>
            <person name="Gulvik C.A."/>
        </authorList>
    </citation>
    <scope>NUCLEOTIDE SEQUENCE [LARGE SCALE GENOMIC DNA]</scope>
    <source>
        <strain evidence="9 10">SS1714</strain>
    </source>
</reference>
<evidence type="ECO:0000256" key="2">
    <source>
        <dbReference type="ARBA" id="ARBA00022676"/>
    </source>
</evidence>
<evidence type="ECO:0000313" key="10">
    <source>
        <dbReference type="Proteomes" id="UP000288028"/>
    </source>
</evidence>
<dbReference type="SUPFAM" id="SSF48208">
    <property type="entry name" value="Six-hairpin glycosidases"/>
    <property type="match status" value="1"/>
</dbReference>
<dbReference type="Gene3D" id="2.70.98.40">
    <property type="entry name" value="Glycoside hydrolase, family 65, N-terminal domain"/>
    <property type="match status" value="1"/>
</dbReference>
<dbReference type="InterPro" id="IPR017045">
    <property type="entry name" value="Malt_Pase/Glycosyl_Hdrlase"/>
</dbReference>
<dbReference type="GO" id="GO:0016757">
    <property type="term" value="F:glycosyltransferase activity"/>
    <property type="evidence" value="ECO:0007669"/>
    <property type="project" value="UniProtKB-KW"/>
</dbReference>
<dbReference type="PANTHER" id="PTHR11051">
    <property type="entry name" value="GLYCOSYL HYDROLASE-RELATED"/>
    <property type="match status" value="1"/>
</dbReference>
<dbReference type="GO" id="GO:0005975">
    <property type="term" value="P:carbohydrate metabolic process"/>
    <property type="evidence" value="ECO:0007669"/>
    <property type="project" value="InterPro"/>
</dbReference>
<protein>
    <submittedName>
        <fullName evidence="9">Family 65 glycosyl hydrolase</fullName>
    </submittedName>
</protein>
<evidence type="ECO:0000259" key="6">
    <source>
        <dbReference type="Pfam" id="PF03632"/>
    </source>
</evidence>
<evidence type="ECO:0000259" key="7">
    <source>
        <dbReference type="Pfam" id="PF03633"/>
    </source>
</evidence>
<gene>
    <name evidence="9" type="ORF">CBF28_04595</name>
</gene>
<dbReference type="PANTHER" id="PTHR11051:SF8">
    <property type="entry name" value="PROTEIN-GLUCOSYLGALACTOSYLHYDROXYLYSINE GLUCOSIDASE"/>
    <property type="match status" value="1"/>
</dbReference>
<dbReference type="GO" id="GO:0030246">
    <property type="term" value="F:carbohydrate binding"/>
    <property type="evidence" value="ECO:0007669"/>
    <property type="project" value="InterPro"/>
</dbReference>
<feature type="active site" description="Proton donor" evidence="4">
    <location>
        <position position="571"/>
    </location>
</feature>
<dbReference type="GeneID" id="95581280"/>
<dbReference type="Pfam" id="PF03632">
    <property type="entry name" value="Glyco_hydro_65m"/>
    <property type="match status" value="1"/>
</dbReference>
<dbReference type="SUPFAM" id="SSF74650">
    <property type="entry name" value="Galactose mutarotase-like"/>
    <property type="match status" value="1"/>
</dbReference>
<sequence>MKLIKICEKNLSISSEDLKREFTLNEFLDKRKISEIIDELRDMEYQAGVFFGETLTSDDVKETLYRLTEALNIPLFYYDETKTMDEQISRALEEFQWQLSYFDYPKGKEEYSIESLLTVGNGYLGLRGTTPEMDLSDANYPGTYLAGVYNSLTSSIEGTSVVNEDFVNLPNAQKIYLVVDNELINLEDNQVNYLHRNLDLKTGEFNSCSEITLKNGQRLNIETRKFASMENRSFYGIKYRFSLDYSTKNVQLISEIDGNIKNYNVERYRKLASQHLNVIENSGLSTQACMQVETTSSKIKIMETSQLFSNQLSFDEINIETSDNQVIQSISLDVEKNEWYDIEKIVHVSKDVEEEITFSRYDELLQASKKEWGQLWTAAKIDISGDLMSQKMLNLHTYHMLVSASPKGNEMIDASITARGLHGEAYRGHIFWDELFMMPFYLIHFPETAKQLLMYRYLRLEKAKELAKEEGHDGAMFPWQSGLDGSEQSQKLHLNPLSGEWKEDHSRRQRHVSLAIAYNYWMYFQYTKDQAFLENYGIEMLTEISKFWLSLAKYDSKLNRYVIEGVMGPDEFHEAYPGANEGGLKNNAYTNLMVVWLLDVMEQLSQKYDKQIDLDFEKLKAVKEKLYLEINEDGIIAQFEGYFDLKEIDWEYYRKTYKNIYRMDRILNAEGKSADEFKVAKQADSLMIFYNFPVKKIQNLLVNLGYQLPTDFVEKNLDYYLQRTSHGSTLSRVVHSQLAEVVGNRELAWKLYQEALYSDYRDIQGGTTAEGIHTGVMASTLAVTLSDFAGLDIREDVISFEPHLPEKWNSLAFSFEKQGVKLEVSLSKESIIILVDKEIEIYVNKEKRLLLPNKINKFSY</sequence>
<dbReference type="AlphaFoldDB" id="A0A430B7C2"/>
<dbReference type="PIRSF" id="PIRSF036289">
    <property type="entry name" value="Glycosyl_hydrolase_malt_phosph"/>
    <property type="match status" value="1"/>
</dbReference>
<dbReference type="Proteomes" id="UP000288028">
    <property type="component" value="Unassembled WGS sequence"/>
</dbReference>
<comment type="similarity">
    <text evidence="1">Belongs to the glycosyl hydrolase 65 family.</text>
</comment>
<keyword evidence="9" id="KW-0378">Hydrolase</keyword>
<comment type="caution">
    <text evidence="9">The sequence shown here is derived from an EMBL/GenBank/DDBJ whole genome shotgun (WGS) entry which is preliminary data.</text>
</comment>
<evidence type="ECO:0000313" key="9">
    <source>
        <dbReference type="EMBL" id="RSU16220.1"/>
    </source>
</evidence>
<feature type="domain" description="Glycoside hydrolase family 65 C-terminal" evidence="7">
    <location>
        <begin position="792"/>
        <end position="846"/>
    </location>
</feature>